<protein>
    <submittedName>
        <fullName evidence="2">Uncharacterized protein</fullName>
    </submittedName>
</protein>
<evidence type="ECO:0000313" key="3">
    <source>
        <dbReference type="Proteomes" id="UP001165584"/>
    </source>
</evidence>
<feature type="transmembrane region" description="Helical" evidence="1">
    <location>
        <begin position="51"/>
        <end position="69"/>
    </location>
</feature>
<keyword evidence="1" id="KW-0812">Transmembrane</keyword>
<evidence type="ECO:0000256" key="1">
    <source>
        <dbReference type="SAM" id="Phobius"/>
    </source>
</evidence>
<reference evidence="2" key="1">
    <citation type="submission" date="2022-08" db="EMBL/GenBank/DDBJ databases">
        <authorList>
            <person name="Deng Y."/>
            <person name="Han X.-F."/>
            <person name="Zhang Y.-Q."/>
        </authorList>
    </citation>
    <scope>NUCLEOTIDE SEQUENCE</scope>
    <source>
        <strain evidence="2">CPCC 205763</strain>
    </source>
</reference>
<comment type="caution">
    <text evidence="2">The sequence shown here is derived from an EMBL/GenBank/DDBJ whole genome shotgun (WGS) entry which is preliminary data.</text>
</comment>
<gene>
    <name evidence="2" type="ORF">N1027_01180</name>
</gene>
<keyword evidence="3" id="KW-1185">Reference proteome</keyword>
<feature type="transmembrane region" description="Helical" evidence="1">
    <location>
        <begin position="21"/>
        <end position="39"/>
    </location>
</feature>
<dbReference type="EMBL" id="JANLCM010000001">
    <property type="protein sequence ID" value="MCS5716743.1"/>
    <property type="molecule type" value="Genomic_DNA"/>
</dbReference>
<proteinExistence type="predicted"/>
<feature type="transmembrane region" description="Helical" evidence="1">
    <location>
        <begin position="166"/>
        <end position="185"/>
    </location>
</feature>
<feature type="transmembrane region" description="Helical" evidence="1">
    <location>
        <begin position="81"/>
        <end position="100"/>
    </location>
</feature>
<sequence>MIGFIAWRGVPQRLDPIIARSIYPLVGAAAVGSLIYAILRTLAGADEIRDPVFAGLAIVFVVIAAVLVVVETEPVRTPVRFAGLVVTVLSAVLASVSSSISTWGTSNVIWDNWGPLVTGVVILAFAEFRPGRDLALVTALSAVVVGATAALETLAMPAIASPLTSAVIASTPVVLFGVGASVFSYRVSLLLSRAAESAVREQTGLSRRVRIRLRELLRDSGRQALSVEVVPFLESVLARGEVTEADVAEARRISAVLRSVIITEMGLPWLRRLERAHPDDLRVDDPDDLAEGFAMEQKVALRAVITALIEVHTTSTRSPVEVRLREVGTHRSILLRAPYAGGESGVRIRFGASITVMNAVFGRSTVTVDDGELRMLFAYEPRSPATQSSRIS</sequence>
<dbReference type="RefSeq" id="WP_259504210.1">
    <property type="nucleotide sequence ID" value="NZ_JANLCM010000001.1"/>
</dbReference>
<keyword evidence="1" id="KW-1133">Transmembrane helix</keyword>
<feature type="transmembrane region" description="Helical" evidence="1">
    <location>
        <begin position="112"/>
        <end position="128"/>
    </location>
</feature>
<keyword evidence="1" id="KW-0472">Membrane</keyword>
<dbReference type="Proteomes" id="UP001165584">
    <property type="component" value="Unassembled WGS sequence"/>
</dbReference>
<organism evidence="2 3">
    <name type="scientific">Herbiconiux aconitum</name>
    <dbReference type="NCBI Taxonomy" id="2970913"/>
    <lineage>
        <taxon>Bacteria</taxon>
        <taxon>Bacillati</taxon>
        <taxon>Actinomycetota</taxon>
        <taxon>Actinomycetes</taxon>
        <taxon>Micrococcales</taxon>
        <taxon>Microbacteriaceae</taxon>
        <taxon>Herbiconiux</taxon>
    </lineage>
</organism>
<feature type="transmembrane region" description="Helical" evidence="1">
    <location>
        <begin position="135"/>
        <end position="160"/>
    </location>
</feature>
<accession>A0ABT2GKJ4</accession>
<name>A0ABT2GKJ4_9MICO</name>
<evidence type="ECO:0000313" key="2">
    <source>
        <dbReference type="EMBL" id="MCS5716743.1"/>
    </source>
</evidence>